<keyword evidence="3 6" id="KW-0812">Transmembrane</keyword>
<dbReference type="RefSeq" id="WP_208917428.1">
    <property type="nucleotide sequence ID" value="NZ_LT840184.1"/>
</dbReference>
<evidence type="ECO:0000256" key="3">
    <source>
        <dbReference type="ARBA" id="ARBA00022692"/>
    </source>
</evidence>
<keyword evidence="8" id="KW-1185">Reference proteome</keyword>
<evidence type="ECO:0000256" key="2">
    <source>
        <dbReference type="ARBA" id="ARBA00022475"/>
    </source>
</evidence>
<evidence type="ECO:0000256" key="5">
    <source>
        <dbReference type="ARBA" id="ARBA00023136"/>
    </source>
</evidence>
<name>A0A1X7GB45_9BACL</name>
<evidence type="ECO:0000256" key="1">
    <source>
        <dbReference type="ARBA" id="ARBA00004651"/>
    </source>
</evidence>
<evidence type="ECO:0000256" key="6">
    <source>
        <dbReference type="SAM" id="Phobius"/>
    </source>
</evidence>
<keyword evidence="4 6" id="KW-1133">Transmembrane helix</keyword>
<reference evidence="8" key="1">
    <citation type="submission" date="2017-04" db="EMBL/GenBank/DDBJ databases">
        <authorList>
            <person name="Varghese N."/>
            <person name="Submissions S."/>
        </authorList>
    </citation>
    <scope>NUCLEOTIDE SEQUENCE [LARGE SCALE GENOMIC DNA]</scope>
    <source>
        <strain evidence="8">N3/975</strain>
    </source>
</reference>
<evidence type="ECO:0000313" key="8">
    <source>
        <dbReference type="Proteomes" id="UP000192940"/>
    </source>
</evidence>
<keyword evidence="2" id="KW-1003">Cell membrane</keyword>
<feature type="transmembrane region" description="Helical" evidence="6">
    <location>
        <begin position="144"/>
        <end position="165"/>
    </location>
</feature>
<proteinExistence type="predicted"/>
<evidence type="ECO:0000256" key="4">
    <source>
        <dbReference type="ARBA" id="ARBA00022989"/>
    </source>
</evidence>
<keyword evidence="5 6" id="KW-0472">Membrane</keyword>
<dbReference type="Pfam" id="PF01810">
    <property type="entry name" value="LysE"/>
    <property type="match status" value="1"/>
</dbReference>
<dbReference type="InterPro" id="IPR001123">
    <property type="entry name" value="LeuE-type"/>
</dbReference>
<dbReference type="EMBL" id="LT840184">
    <property type="protein sequence ID" value="SMF66582.1"/>
    <property type="molecule type" value="Genomic_DNA"/>
</dbReference>
<dbReference type="STRING" id="1313296.SAMN05661091_0271"/>
<feature type="transmembrane region" description="Helical" evidence="6">
    <location>
        <begin position="39"/>
        <end position="68"/>
    </location>
</feature>
<feature type="transmembrane region" description="Helical" evidence="6">
    <location>
        <begin position="177"/>
        <end position="198"/>
    </location>
</feature>
<dbReference type="PANTHER" id="PTHR30086">
    <property type="entry name" value="ARGININE EXPORTER PROTEIN ARGO"/>
    <property type="match status" value="1"/>
</dbReference>
<sequence>MIEAILHAVLLAFGLILPLGVQNVFIFNQGAVNSRFIRALPAVLTASVCDTLLIFAAVGGVSLVILKFAWLETTIYAVGVLFLLYMGFSIWRSKGGGGGQSAPLSARKQVLYAASVSLLNPHAILDTIGVIGTSSLAYEGMTKWIFALTAAIVSWLWFLGLALAGRTLGRVDTTGRSIAVLNTVSALIIWLLALYMALQLFGILT</sequence>
<dbReference type="AlphaFoldDB" id="A0A1X7GB45"/>
<protein>
    <submittedName>
        <fullName evidence="7">L-lysine exporter family protein LysE/ArgO</fullName>
    </submittedName>
</protein>
<dbReference type="GO" id="GO:0005886">
    <property type="term" value="C:plasma membrane"/>
    <property type="evidence" value="ECO:0007669"/>
    <property type="project" value="UniProtKB-SubCell"/>
</dbReference>
<organism evidence="7 8">
    <name type="scientific">Paenibacillus uliginis N3/975</name>
    <dbReference type="NCBI Taxonomy" id="1313296"/>
    <lineage>
        <taxon>Bacteria</taxon>
        <taxon>Bacillati</taxon>
        <taxon>Bacillota</taxon>
        <taxon>Bacilli</taxon>
        <taxon>Bacillales</taxon>
        <taxon>Paenibacillaceae</taxon>
        <taxon>Paenibacillus</taxon>
    </lineage>
</organism>
<feature type="transmembrane region" description="Helical" evidence="6">
    <location>
        <begin position="6"/>
        <end position="27"/>
    </location>
</feature>
<dbReference type="Proteomes" id="UP000192940">
    <property type="component" value="Chromosome I"/>
</dbReference>
<feature type="transmembrane region" description="Helical" evidence="6">
    <location>
        <begin position="74"/>
        <end position="91"/>
    </location>
</feature>
<comment type="subcellular location">
    <subcellularLocation>
        <location evidence="1">Cell membrane</location>
        <topology evidence="1">Multi-pass membrane protein</topology>
    </subcellularLocation>
</comment>
<accession>A0A1X7GB45</accession>
<gene>
    <name evidence="7" type="ORF">SAMN05661091_0271</name>
</gene>
<dbReference type="GO" id="GO:0015171">
    <property type="term" value="F:amino acid transmembrane transporter activity"/>
    <property type="evidence" value="ECO:0007669"/>
    <property type="project" value="TreeGrafter"/>
</dbReference>
<feature type="transmembrane region" description="Helical" evidence="6">
    <location>
        <begin position="111"/>
        <end position="132"/>
    </location>
</feature>
<dbReference type="PANTHER" id="PTHR30086:SF20">
    <property type="entry name" value="ARGININE EXPORTER PROTEIN ARGO-RELATED"/>
    <property type="match status" value="1"/>
</dbReference>
<evidence type="ECO:0000313" key="7">
    <source>
        <dbReference type="EMBL" id="SMF66582.1"/>
    </source>
</evidence>